<feature type="compositionally biased region" description="Basic residues" evidence="1">
    <location>
        <begin position="207"/>
        <end position="216"/>
    </location>
</feature>
<proteinExistence type="predicted"/>
<name>A0A0D9Y4K0_9ORYZ</name>
<feature type="compositionally biased region" description="Polar residues" evidence="1">
    <location>
        <begin position="187"/>
        <end position="201"/>
    </location>
</feature>
<evidence type="ECO:0000313" key="3">
    <source>
        <dbReference type="EnsemblPlants" id="OGLUM01G06800.1"/>
    </source>
</evidence>
<feature type="region of interest" description="Disordered" evidence="1">
    <location>
        <begin position="43"/>
        <end position="83"/>
    </location>
</feature>
<protein>
    <submittedName>
        <fullName evidence="3">Uncharacterized protein</fullName>
    </submittedName>
</protein>
<feature type="signal peptide" evidence="2">
    <location>
        <begin position="1"/>
        <end position="32"/>
    </location>
</feature>
<feature type="region of interest" description="Disordered" evidence="1">
    <location>
        <begin position="187"/>
        <end position="223"/>
    </location>
</feature>
<feature type="chain" id="PRO_5002350699" evidence="2">
    <location>
        <begin position="33"/>
        <end position="404"/>
    </location>
</feature>
<keyword evidence="2" id="KW-0732">Signal</keyword>
<dbReference type="PANTHER" id="PTHR35991:SF1">
    <property type="entry name" value="CA-RESPONSIVE PROTEIN"/>
    <property type="match status" value="1"/>
</dbReference>
<reference evidence="3" key="3">
    <citation type="submission" date="2018-05" db="EMBL/GenBank/DDBJ databases">
        <title>OgluRS3 (Oryza glumaepatula Reference Sequence Version 3).</title>
        <authorList>
            <person name="Zhang J."/>
            <person name="Kudrna D."/>
            <person name="Lee S."/>
            <person name="Talag J."/>
            <person name="Welchert J."/>
            <person name="Wing R.A."/>
        </authorList>
    </citation>
    <scope>NUCLEOTIDE SEQUENCE [LARGE SCALE GENOMIC DNA]</scope>
</reference>
<reference evidence="3" key="1">
    <citation type="submission" date="2013-08" db="EMBL/GenBank/DDBJ databases">
        <title>Oryza genome evolution.</title>
        <authorList>
            <person name="Wing R.A."/>
            <person name="Panaud O."/>
            <person name="Oliveira A.C."/>
        </authorList>
    </citation>
    <scope>NUCLEOTIDE SEQUENCE</scope>
</reference>
<reference evidence="3" key="2">
    <citation type="submission" date="2015-04" db="UniProtKB">
        <authorList>
            <consortium name="EnsemblPlants"/>
        </authorList>
    </citation>
    <scope>IDENTIFICATION</scope>
</reference>
<keyword evidence="4" id="KW-1185">Reference proteome</keyword>
<sequence>MDSPPHQLALIVLLLVALAALFLALLRGRCRCREGEAHQLPEQAEAGAGLAEGEEGGRERRKRRKARRRQRKGAGDDDAAGGEGDEALQLQLLRRRPRFPLASVAGALQRRITARYDDLARASQAHSLTIHQTFKIESDLGFDIMDLMMLVGFASDLLPEPIAMRTSLVRFFLTILANTFLHSPYQHSSPPESSQCSTPLGSESGGKRRRGRRGKQKGLGEVVSVHEKKEAKTSPFPLLLLCRATRRRITEVYDEMYQIVRAKRNDTGKVHEFINCLVDARNELLHKSEMVQRSCRIKKALLSNPCSRRANSYDRLCEQVHKLEAEHKRLKKDADIYNYIQEQLQMSQSYKLLIELSALVEKAEREDALAAEAAEMTFEELLAQEKSDAAFWQRHRKLTSILPK</sequence>
<dbReference type="Proteomes" id="UP000026961">
    <property type="component" value="Chromosome 1"/>
</dbReference>
<organism evidence="3">
    <name type="scientific">Oryza glumipatula</name>
    <dbReference type="NCBI Taxonomy" id="40148"/>
    <lineage>
        <taxon>Eukaryota</taxon>
        <taxon>Viridiplantae</taxon>
        <taxon>Streptophyta</taxon>
        <taxon>Embryophyta</taxon>
        <taxon>Tracheophyta</taxon>
        <taxon>Spermatophyta</taxon>
        <taxon>Magnoliopsida</taxon>
        <taxon>Liliopsida</taxon>
        <taxon>Poales</taxon>
        <taxon>Poaceae</taxon>
        <taxon>BOP clade</taxon>
        <taxon>Oryzoideae</taxon>
        <taxon>Oryzeae</taxon>
        <taxon>Oryzinae</taxon>
        <taxon>Oryza</taxon>
    </lineage>
</organism>
<dbReference type="STRING" id="40148.A0A0D9Y4K0"/>
<evidence type="ECO:0000256" key="1">
    <source>
        <dbReference type="SAM" id="MobiDB-lite"/>
    </source>
</evidence>
<evidence type="ECO:0000313" key="4">
    <source>
        <dbReference type="Proteomes" id="UP000026961"/>
    </source>
</evidence>
<dbReference type="PANTHER" id="PTHR35991">
    <property type="entry name" value="CA-RESPONSIVE PROTEIN"/>
    <property type="match status" value="1"/>
</dbReference>
<accession>A0A0D9Y4K0</accession>
<feature type="compositionally biased region" description="Basic residues" evidence="1">
    <location>
        <begin position="59"/>
        <end position="72"/>
    </location>
</feature>
<dbReference type="EnsemblPlants" id="OGLUM01G06800.1">
    <property type="protein sequence ID" value="OGLUM01G06800.1"/>
    <property type="gene ID" value="OGLUM01G06800"/>
</dbReference>
<dbReference type="Gramene" id="OGLUM01G06800.1">
    <property type="protein sequence ID" value="OGLUM01G06800.1"/>
    <property type="gene ID" value="OGLUM01G06800"/>
</dbReference>
<evidence type="ECO:0000256" key="2">
    <source>
        <dbReference type="SAM" id="SignalP"/>
    </source>
</evidence>
<dbReference type="AlphaFoldDB" id="A0A0D9Y4K0"/>
<dbReference type="eggNOG" id="KOG0409">
    <property type="taxonomic scope" value="Eukaryota"/>
</dbReference>